<feature type="transmembrane region" description="Helical" evidence="2">
    <location>
        <begin position="53"/>
        <end position="74"/>
    </location>
</feature>
<organism evidence="4">
    <name type="scientific">Timema bartmani</name>
    <dbReference type="NCBI Taxonomy" id="61472"/>
    <lineage>
        <taxon>Eukaryota</taxon>
        <taxon>Metazoa</taxon>
        <taxon>Ecdysozoa</taxon>
        <taxon>Arthropoda</taxon>
        <taxon>Hexapoda</taxon>
        <taxon>Insecta</taxon>
        <taxon>Pterygota</taxon>
        <taxon>Neoptera</taxon>
        <taxon>Polyneoptera</taxon>
        <taxon>Phasmatodea</taxon>
        <taxon>Timematodea</taxon>
        <taxon>Timematoidea</taxon>
        <taxon>Timematidae</taxon>
        <taxon>Timema</taxon>
    </lineage>
</organism>
<dbReference type="EMBL" id="OD570071">
    <property type="protein sequence ID" value="CAD7448474.1"/>
    <property type="molecule type" value="Genomic_DNA"/>
</dbReference>
<gene>
    <name evidence="4" type="ORF">TBIB3V08_LOCUS10760</name>
</gene>
<dbReference type="AlphaFoldDB" id="A0A7R9F882"/>
<feature type="region of interest" description="Disordered" evidence="1">
    <location>
        <begin position="925"/>
        <end position="962"/>
    </location>
</feature>
<feature type="compositionally biased region" description="Pro residues" evidence="1">
    <location>
        <begin position="458"/>
        <end position="479"/>
    </location>
</feature>
<accession>A0A7R9F882</accession>
<feature type="region of interest" description="Disordered" evidence="1">
    <location>
        <begin position="758"/>
        <end position="783"/>
    </location>
</feature>
<evidence type="ECO:0000313" key="4">
    <source>
        <dbReference type="EMBL" id="CAD7448474.1"/>
    </source>
</evidence>
<protein>
    <submittedName>
        <fullName evidence="4">Uncharacterized protein</fullName>
    </submittedName>
</protein>
<sequence>MSPLVVMSRMFCLKSFLEATSAGLSSVVDSTTLCTASTTFRPAAYWTQHRRSITLSCLGLVVVVVVVFLCPLRLHRVVSSMKCNIRMEHLIKLGDGGREGRQLLRGYFEALYILGYRATVTCEEEAPALNANGSRKLLISLASTSQPLATELRDGPVCRDARDRTIPYVDSVNSTHDEKPMSIGGPRKQLTPQTREWAGSPSDPVGNAHKRAGREPVTIDSELVPKYQRRNRRRASDVVLRHVGQILDANGKKDTKADPLRVEADPLRVKADLCLDIGGGKHQVGVGLHHDIEVDQTLKEAGHHFIVKELREGEQMLKPHFHQFPLTVRETDVLPTQLVIPQTSLAPILVNTFQPPPARCMPPNQPSTFITSQQHQMVDTSLPPPSHLSNFNAFHMGASHINIGNINVQHEFNLFPNITQSHCLQGQSRSYQNYYQSEKDAYFDEKHCIISTIKSPPLPSCPPPPLPPPPPPQPSPPPLQLGHTAKNADTSSVSNIEVKITSSRTSSLLEQNKSDNILKITPSGTSPSLLEHHKSDRISTLWSKLGPVLSSHFKINDIVAEQETHFTAIMKPQVPIDKIKQVNSNFNKAELNLKDNNKQTHRENTDTSRVCMKKTLNKSFTIFQNKINKGQENVTNQTTSKNTKTHRFSTENLDNLIDHKSNNISKYENPILEDIHKKTCAVADSSLNNNTNVLKNEGSKPNYLSSVQEAKPLTHTFPSVLTTDQSTKLNAYSSTEVNENKDPPIENTINTDMLTHSSKQADTGSIANQTSDKAGNEMATNTKSIQISETLKSSSKYKEISEGKNASITDLPMKEEMGNLYKKSALHNIQINNSERTNTHSSDITHDCIDKISLMSVPTDVRQVTKDKLQIDTENTSKNISTKMYQTNPGKSTKHENNGASKRKSRPPSKFTLYCKPTVEISHSNTKDIGKETLKQQPATIHSQEKKSDLKDNNSTSRPANINYSNILEVDQSGVKISHTKNTSSKRSLSCFQYLPTHLFPNNPLLNISKGGIALKNKYKEARKHKLEYPDIKLGSIPYIKLKVIKNIHDEKREIERILSIRKSKECVSVNENKDSSLTYSASNTRHGKSLSVMHILNHMIADLTVKRRTVATQVTGKKNKLSGLVEVQPIGDSVTYPEWLKQAMEIVSKQSVICDEVIKLL</sequence>
<keyword evidence="2" id="KW-0812">Transmembrane</keyword>
<keyword evidence="3" id="KW-0732">Signal</keyword>
<evidence type="ECO:0000256" key="1">
    <source>
        <dbReference type="SAM" id="MobiDB-lite"/>
    </source>
</evidence>
<name>A0A7R9F882_9NEOP</name>
<feature type="compositionally biased region" description="Basic and acidic residues" evidence="1">
    <location>
        <begin position="943"/>
        <end position="952"/>
    </location>
</feature>
<keyword evidence="2" id="KW-1133">Transmembrane helix</keyword>
<evidence type="ECO:0000256" key="3">
    <source>
        <dbReference type="SAM" id="SignalP"/>
    </source>
</evidence>
<feature type="chain" id="PRO_5030700628" evidence="3">
    <location>
        <begin position="23"/>
        <end position="1162"/>
    </location>
</feature>
<feature type="region of interest" description="Disordered" evidence="1">
    <location>
        <begin position="171"/>
        <end position="214"/>
    </location>
</feature>
<proteinExistence type="predicted"/>
<feature type="compositionally biased region" description="Basic and acidic residues" evidence="1">
    <location>
        <begin position="925"/>
        <end position="934"/>
    </location>
</feature>
<evidence type="ECO:0000256" key="2">
    <source>
        <dbReference type="SAM" id="Phobius"/>
    </source>
</evidence>
<feature type="compositionally biased region" description="Polar residues" evidence="1">
    <location>
        <begin position="872"/>
        <end position="891"/>
    </location>
</feature>
<keyword evidence="2" id="KW-0472">Membrane</keyword>
<feature type="signal peptide" evidence="3">
    <location>
        <begin position="1"/>
        <end position="22"/>
    </location>
</feature>
<feature type="region of interest" description="Disordered" evidence="1">
    <location>
        <begin position="870"/>
        <end position="912"/>
    </location>
</feature>
<feature type="compositionally biased region" description="Polar residues" evidence="1">
    <location>
        <begin position="953"/>
        <end position="962"/>
    </location>
</feature>
<reference evidence="4" key="1">
    <citation type="submission" date="2020-11" db="EMBL/GenBank/DDBJ databases">
        <authorList>
            <person name="Tran Van P."/>
        </authorList>
    </citation>
    <scope>NUCLEOTIDE SEQUENCE</scope>
</reference>
<feature type="region of interest" description="Disordered" evidence="1">
    <location>
        <begin position="458"/>
        <end position="494"/>
    </location>
</feature>